<evidence type="ECO:0000313" key="1">
    <source>
        <dbReference type="EMBL" id="MFC4026377.1"/>
    </source>
</evidence>
<protein>
    <submittedName>
        <fullName evidence="1">Metallophosphatase</fullName>
    </submittedName>
</protein>
<keyword evidence="2" id="KW-1185">Reference proteome</keyword>
<organism evidence="1 2">
    <name type="scientific">Zunongwangia endophytica</name>
    <dbReference type="NCBI Taxonomy" id="1808945"/>
    <lineage>
        <taxon>Bacteria</taxon>
        <taxon>Pseudomonadati</taxon>
        <taxon>Bacteroidota</taxon>
        <taxon>Flavobacteriia</taxon>
        <taxon>Flavobacteriales</taxon>
        <taxon>Flavobacteriaceae</taxon>
        <taxon>Zunongwangia</taxon>
    </lineage>
</organism>
<comment type="caution">
    <text evidence="1">The sequence shown here is derived from an EMBL/GenBank/DDBJ whole genome shotgun (WGS) entry which is preliminary data.</text>
</comment>
<name>A0ABV8H2R7_9FLAO</name>
<sequence>MVKEYILQHPYFNLNKFSLLFLLILGTGINHSYAQNSERKVSQTFYLTGNTGVDESDYTAQVLSAINKMSQQDEKATFVALGNITPKTGFPPKKKDRAKVKELLRKNLMEPLENFNGRVIYTPGKNEWNKNGHENIDDMESFLQDNSKAEFWPNDGCVRELEDLDTDNIEFLMVDSQWFLEDWDDHLYINNDCELKTREEFFTKFKDDLKDEQNKTLIVAIHHPILSNTKLNVLQKTGGFNKEDFYSQQRKRLRGTIETLSNMFPDVIFVSGSDQNLQFLSDDGIPQIISGTGGKKTKKAKADEDEGQFASSDHGFARLTVYDDRSSEVEFYSVEGGNTKKLFSTIIKRQQTTLDEVSYHDLSDYPSTIKSSIYTEDETKKSGFYSFFWGKHYRDVYSKEIDAKVLRLDTLPGNPVAISEGGGHQSRSIRIKDDNDHEFTLRELRKSALRFIQSAIKNHYVEDYMENTVAEKLVQDFYTTAHPYAPFALNPMFDTLNIYNAEPEIYYLPKQKNLNIFNKAYGDKLYMLEVHAGDENKDNSKFGSPDDIVSTTDLLLDMKDSKEYQIDQNQFLKARLVDMLIGDWDRHFDQWRFSEFEQEDGTKLYEPIRRDRDQAFPRYDGPLIKLFSLAIVDFRKMQDYEKGVKNVKWLNFDGYPLDQAFIKTLTWEDWQDQVKYIQNQLTDQVIEDSFKILPKEVQDESIDDIIRATKERRDDLMGTARRYYEFLYRFQVVTGTEEKDKFLITRKPDGKTTISIETEDEIVFESTYDKKITKEIWLYGLDSKDDFKIVGDGDHYIKLKIIGGENNDTYDFENTRNAKLYDYKNKKNTVKGSSNKWLVDDYDINNYSPEKRKYSTNVILPSVGWDPDAGFKVGVRDTYTTFGLANNPFESQHQFEGAYYAATSGFEFNYAGEFAHIFHNWNFGIEARITSPNYAINYFGTGNDTGYDDDAVDRDYNRIGIAQWSFAPSLIYRDGSGINFTIKPLIESNKVDYKADEATGAFFDSNDDVFESQIYAGGEVSFQYKNKGNELSFIRRGFQFDIATGYKTNIDEFDNEFIYLKPSVSTDYPLHESGLAVLATKIGSNMIFGDNYEFYHAATLGGNRSLRGYRNERFNGKTSLYQSTDLRVGITKFRTNFVPVRMGFTLGFDYGRVWEEDDNSEKWHNDFGGSIFINGFNALSGNLGLYHSEDGNRVMFTLGFNF</sequence>
<gene>
    <name evidence="1" type="ORF">ACFOS1_03095</name>
</gene>
<dbReference type="Proteomes" id="UP001595793">
    <property type="component" value="Unassembled WGS sequence"/>
</dbReference>
<evidence type="ECO:0000313" key="2">
    <source>
        <dbReference type="Proteomes" id="UP001595793"/>
    </source>
</evidence>
<accession>A0ABV8H2R7</accession>
<dbReference type="EMBL" id="JBHSAS010000006">
    <property type="protein sequence ID" value="MFC4026377.1"/>
    <property type="molecule type" value="Genomic_DNA"/>
</dbReference>
<dbReference type="SUPFAM" id="SSF56300">
    <property type="entry name" value="Metallo-dependent phosphatases"/>
    <property type="match status" value="1"/>
</dbReference>
<reference evidence="2" key="1">
    <citation type="journal article" date="2019" name="Int. J. Syst. Evol. Microbiol.">
        <title>The Global Catalogue of Microorganisms (GCM) 10K type strain sequencing project: providing services to taxonomists for standard genome sequencing and annotation.</title>
        <authorList>
            <consortium name="The Broad Institute Genomics Platform"/>
            <consortium name="The Broad Institute Genome Sequencing Center for Infectious Disease"/>
            <person name="Wu L."/>
            <person name="Ma J."/>
        </authorList>
    </citation>
    <scope>NUCLEOTIDE SEQUENCE [LARGE SCALE GENOMIC DNA]</scope>
    <source>
        <strain evidence="2">CECT 9128</strain>
    </source>
</reference>
<dbReference type="Gene3D" id="3.60.21.10">
    <property type="match status" value="1"/>
</dbReference>
<proteinExistence type="predicted"/>
<dbReference type="InterPro" id="IPR029052">
    <property type="entry name" value="Metallo-depent_PP-like"/>
</dbReference>
<dbReference type="RefSeq" id="WP_290236265.1">
    <property type="nucleotide sequence ID" value="NZ_JAUFPZ010000002.1"/>
</dbReference>